<dbReference type="AlphaFoldDB" id="A0AAE4QPB5"/>
<dbReference type="InterPro" id="IPR050188">
    <property type="entry name" value="RluA_PseudoU_synthase"/>
</dbReference>
<proteinExistence type="inferred from homology"/>
<dbReference type="GO" id="GO:0120159">
    <property type="term" value="F:rRNA pseudouridine synthase activity"/>
    <property type="evidence" value="ECO:0007669"/>
    <property type="project" value="UniProtKB-ARBA"/>
</dbReference>
<dbReference type="InterPro" id="IPR036986">
    <property type="entry name" value="S4_RNA-bd_sf"/>
</dbReference>
<dbReference type="InterPro" id="IPR002942">
    <property type="entry name" value="S4_RNA-bd"/>
</dbReference>
<dbReference type="GO" id="GO:0003723">
    <property type="term" value="F:RNA binding"/>
    <property type="evidence" value="ECO:0007669"/>
    <property type="project" value="UniProtKB-KW"/>
</dbReference>
<dbReference type="Pfam" id="PF00849">
    <property type="entry name" value="PseudoU_synth_2"/>
    <property type="match status" value="1"/>
</dbReference>
<dbReference type="PANTHER" id="PTHR21600">
    <property type="entry name" value="MITOCHONDRIAL RNA PSEUDOURIDINE SYNTHASE"/>
    <property type="match status" value="1"/>
</dbReference>
<sequence>MRIFQSKRTRRGHHPDVYRFQGNRILNSASLDSDPGSSDMRENFPSALSVTVGAEESGIRLDHFLAKKFTYHSRTVWRKEIDAERILLSGKKSKPGAVIKEGETIVYLPRFQEEPPVRTDYGILFEDEFLIAVDKPGDLPVHPAGVYRKGNLLTLLTESGVYPNLFPIHRLDRETSGVVLFAKDPNTASSIASLFSSGNIQKYYITKVYGSFPRRVRAYGILTADPDSKIRKKRKFSPLSSPTSRFRKRSVRSLPNQTDVSSEGEICLTYFRKIESTSSALNPLAPDGTNGNPSSYVLCLPATGRMHQIRATLYGLGFPLFGDKLYGKDEEVFLEFIEGKNPDLIQRLGMERQALHAYAVRFVHPATKKRMRIRAPLPEDFYERS</sequence>
<dbReference type="InterPro" id="IPR006145">
    <property type="entry name" value="PsdUridine_synth_RsuA/RluA"/>
</dbReference>
<dbReference type="SMART" id="SM00363">
    <property type="entry name" value="S4"/>
    <property type="match status" value="1"/>
</dbReference>
<dbReference type="EC" id="5.4.99.-" evidence="5"/>
<evidence type="ECO:0000256" key="2">
    <source>
        <dbReference type="ARBA" id="ARBA00023235"/>
    </source>
</evidence>
<dbReference type="EMBL" id="NPEF02000014">
    <property type="protein sequence ID" value="MDV6236486.1"/>
    <property type="molecule type" value="Genomic_DNA"/>
</dbReference>
<dbReference type="CDD" id="cd00165">
    <property type="entry name" value="S4"/>
    <property type="match status" value="1"/>
</dbReference>
<keyword evidence="6" id="KW-1185">Reference proteome</keyword>
<feature type="domain" description="RNA-binding S4" evidence="4">
    <location>
        <begin position="59"/>
        <end position="116"/>
    </location>
</feature>
<reference evidence="5 6" key="1">
    <citation type="journal article" date="2018" name="Microb. Genom.">
        <title>Deciphering the unexplored Leptospira diversity from soils uncovers genomic evolution to virulence.</title>
        <authorList>
            <person name="Thibeaux R."/>
            <person name="Iraola G."/>
            <person name="Ferres I."/>
            <person name="Bierque E."/>
            <person name="Girault D."/>
            <person name="Soupe-Gilbert M.E."/>
            <person name="Picardeau M."/>
            <person name="Goarant C."/>
        </authorList>
    </citation>
    <scope>NUCLEOTIDE SEQUENCE [LARGE SCALE GENOMIC DNA]</scope>
    <source>
        <strain evidence="5 6">ATI7-C-A5</strain>
    </source>
</reference>
<dbReference type="PANTHER" id="PTHR21600:SF44">
    <property type="entry name" value="RIBOSOMAL LARGE SUBUNIT PSEUDOURIDINE SYNTHASE D"/>
    <property type="match status" value="1"/>
</dbReference>
<gene>
    <name evidence="5" type="ORF">CH379_012690</name>
</gene>
<dbReference type="InterPro" id="IPR020103">
    <property type="entry name" value="PsdUridine_synth_cat_dom_sf"/>
</dbReference>
<dbReference type="GO" id="GO:0000455">
    <property type="term" value="P:enzyme-directed rRNA pseudouridine synthesis"/>
    <property type="evidence" value="ECO:0007669"/>
    <property type="project" value="TreeGrafter"/>
</dbReference>
<keyword evidence="3" id="KW-0694">RNA-binding</keyword>
<dbReference type="SUPFAM" id="SSF55174">
    <property type="entry name" value="Alpha-L RNA-binding motif"/>
    <property type="match status" value="1"/>
</dbReference>
<dbReference type="Gene3D" id="3.30.2350.10">
    <property type="entry name" value="Pseudouridine synthase"/>
    <property type="match status" value="1"/>
</dbReference>
<comment type="caution">
    <text evidence="5">The sequence shown here is derived from an EMBL/GenBank/DDBJ whole genome shotgun (WGS) entry which is preliminary data.</text>
</comment>
<evidence type="ECO:0000256" key="3">
    <source>
        <dbReference type="PROSITE-ProRule" id="PRU00182"/>
    </source>
</evidence>
<dbReference type="SUPFAM" id="SSF55120">
    <property type="entry name" value="Pseudouridine synthase"/>
    <property type="match status" value="1"/>
</dbReference>
<dbReference type="PROSITE" id="PS01129">
    <property type="entry name" value="PSI_RLU"/>
    <property type="match status" value="1"/>
</dbReference>
<evidence type="ECO:0000259" key="4">
    <source>
        <dbReference type="SMART" id="SM00363"/>
    </source>
</evidence>
<evidence type="ECO:0000256" key="1">
    <source>
        <dbReference type="ARBA" id="ARBA00010876"/>
    </source>
</evidence>
<dbReference type="Gene3D" id="3.10.290.10">
    <property type="entry name" value="RNA-binding S4 domain"/>
    <property type="match status" value="1"/>
</dbReference>
<accession>A0AAE4QPB5</accession>
<evidence type="ECO:0000313" key="5">
    <source>
        <dbReference type="EMBL" id="MDV6236486.1"/>
    </source>
</evidence>
<name>A0AAE4QPB5_9LEPT</name>
<protein>
    <submittedName>
        <fullName evidence="5">RluA family pseudouridine synthase</fullName>
        <ecNumber evidence="5">5.4.99.-</ecNumber>
    </submittedName>
</protein>
<dbReference type="InterPro" id="IPR006224">
    <property type="entry name" value="PsdUridine_synth_RluA-like_CS"/>
</dbReference>
<evidence type="ECO:0000313" key="6">
    <source>
        <dbReference type="Proteomes" id="UP000232122"/>
    </source>
</evidence>
<comment type="similarity">
    <text evidence="1">Belongs to the pseudouridine synthase RluA family.</text>
</comment>
<dbReference type="Proteomes" id="UP000232122">
    <property type="component" value="Unassembled WGS sequence"/>
</dbReference>
<keyword evidence="2 5" id="KW-0413">Isomerase</keyword>
<organism evidence="5 6">
    <name type="scientific">Leptospira ellisii</name>
    <dbReference type="NCBI Taxonomy" id="2023197"/>
    <lineage>
        <taxon>Bacteria</taxon>
        <taxon>Pseudomonadati</taxon>
        <taxon>Spirochaetota</taxon>
        <taxon>Spirochaetia</taxon>
        <taxon>Leptospirales</taxon>
        <taxon>Leptospiraceae</taxon>
        <taxon>Leptospira</taxon>
    </lineage>
</organism>
<dbReference type="PROSITE" id="PS50889">
    <property type="entry name" value="S4"/>
    <property type="match status" value="1"/>
</dbReference>